<evidence type="ECO:0000256" key="1">
    <source>
        <dbReference type="PIRSR" id="PIRSR601310-1"/>
    </source>
</evidence>
<dbReference type="InterPro" id="IPR036265">
    <property type="entry name" value="HIT-like_sf"/>
</dbReference>
<organism evidence="6 8">
    <name type="scientific">Bathymodiolus azoricus thioautotrophic gill symbiont</name>
    <dbReference type="NCBI Taxonomy" id="235205"/>
    <lineage>
        <taxon>Bacteria</taxon>
        <taxon>Pseudomonadati</taxon>
        <taxon>Pseudomonadota</taxon>
        <taxon>Gammaproteobacteria</taxon>
        <taxon>sulfur-oxidizing symbionts</taxon>
    </lineage>
</organism>
<reference evidence="7 8" key="1">
    <citation type="submission" date="2016-06" db="EMBL/GenBank/DDBJ databases">
        <authorList>
            <person name="Petersen J."/>
            <person name="Sayavedra L."/>
        </authorList>
    </citation>
    <scope>NUCLEOTIDE SEQUENCE [LARGE SCALE GENOMIC DNA]</scope>
    <source>
        <strain evidence="8">BazSymA</strain>
        <strain evidence="7">BazSymB</strain>
    </source>
</reference>
<accession>A0A1H6LIK6</accession>
<dbReference type="CDD" id="cd01276">
    <property type="entry name" value="PKCI_related"/>
    <property type="match status" value="1"/>
</dbReference>
<protein>
    <submittedName>
        <fullName evidence="6">HIT family hydrolase</fullName>
    </submittedName>
</protein>
<keyword evidence="6" id="KW-0378">Hydrolase</keyword>
<proteinExistence type="predicted"/>
<name>A0A1H6LIK6_9GAMM</name>
<evidence type="ECO:0000259" key="4">
    <source>
        <dbReference type="PROSITE" id="PS51084"/>
    </source>
</evidence>
<dbReference type="InterPro" id="IPR011146">
    <property type="entry name" value="HIT-like"/>
</dbReference>
<evidence type="ECO:0000313" key="5">
    <source>
        <dbReference type="EMBL" id="SEH77850.1"/>
    </source>
</evidence>
<evidence type="ECO:0000313" key="8">
    <source>
        <dbReference type="Proteomes" id="UP000198988"/>
    </source>
</evidence>
<dbReference type="Proteomes" id="UP000198559">
    <property type="component" value="Unassembled WGS sequence"/>
</dbReference>
<feature type="domain" description="HIT" evidence="4">
    <location>
        <begin position="5"/>
        <end position="112"/>
    </location>
</feature>
<dbReference type="Pfam" id="PF01230">
    <property type="entry name" value="HIT"/>
    <property type="match status" value="1"/>
</dbReference>
<sequence length="112" mass="12227">MSDCLFCKIIAGDIPTEKIYEDAEVLAFHDIRAQAPHHFLVIPKKHIASLNTADDAILIGKLSLTASKIAKDLCFADEGYRVVMNCNANGGQTVYHIHLHCLGGRALSWPPG</sequence>
<feature type="active site" description="Tele-AMP-histidine intermediate" evidence="1">
    <location>
        <position position="98"/>
    </location>
</feature>
<dbReference type="GO" id="GO:0016787">
    <property type="term" value="F:hydrolase activity"/>
    <property type="evidence" value="ECO:0007669"/>
    <property type="project" value="UniProtKB-KW"/>
</dbReference>
<dbReference type="EMBL" id="CVUD02000133">
    <property type="protein sequence ID" value="SEH77850.1"/>
    <property type="molecule type" value="Genomic_DNA"/>
</dbReference>
<dbReference type="SUPFAM" id="SSF54197">
    <property type="entry name" value="HIT-like"/>
    <property type="match status" value="1"/>
</dbReference>
<dbReference type="InterPro" id="IPR001310">
    <property type="entry name" value="Histidine_triad_HIT"/>
</dbReference>
<dbReference type="PRINTS" id="PR00332">
    <property type="entry name" value="HISTRIAD"/>
</dbReference>
<dbReference type="Gene3D" id="3.30.428.10">
    <property type="entry name" value="HIT-like"/>
    <property type="match status" value="1"/>
</dbReference>
<dbReference type="EMBL" id="CDSC02000292">
    <property type="protein sequence ID" value="SEH88423.1"/>
    <property type="molecule type" value="Genomic_DNA"/>
</dbReference>
<dbReference type="RefSeq" id="WP_090716546.1">
    <property type="nucleotide sequence ID" value="NZ_CAESAP020000252.1"/>
</dbReference>
<dbReference type="AlphaFoldDB" id="A0A1H6LIK6"/>
<dbReference type="STRING" id="235205.BAZSYMB_SCAFFOLD00052_13"/>
<evidence type="ECO:0000313" key="6">
    <source>
        <dbReference type="EMBL" id="SEH88423.1"/>
    </source>
</evidence>
<evidence type="ECO:0000256" key="3">
    <source>
        <dbReference type="PROSITE-ProRule" id="PRU00464"/>
    </source>
</evidence>
<gene>
    <name evidence="6" type="ORF">BAZSYMA_ACONTIG02297_0</name>
    <name evidence="5" type="ORF">BAZSYMB_SCAFFOLD00052_13</name>
</gene>
<evidence type="ECO:0000313" key="7">
    <source>
        <dbReference type="Proteomes" id="UP000198559"/>
    </source>
</evidence>
<dbReference type="OrthoDB" id="9784774at2"/>
<evidence type="ECO:0000256" key="2">
    <source>
        <dbReference type="PIRSR" id="PIRSR601310-3"/>
    </source>
</evidence>
<feature type="short sequence motif" description="Histidine triad motif" evidence="2 3">
    <location>
        <begin position="96"/>
        <end position="100"/>
    </location>
</feature>
<dbReference type="Proteomes" id="UP000198988">
    <property type="component" value="Unassembled WGS sequence"/>
</dbReference>
<dbReference type="PROSITE" id="PS51084">
    <property type="entry name" value="HIT_2"/>
    <property type="match status" value="1"/>
</dbReference>
<dbReference type="PANTHER" id="PTHR23089">
    <property type="entry name" value="HISTIDINE TRIAD HIT PROTEIN"/>
    <property type="match status" value="1"/>
</dbReference>
<reference evidence="6" key="2">
    <citation type="submission" date="2016-06" db="EMBL/GenBank/DDBJ databases">
        <authorList>
            <person name="Olsen C.W."/>
            <person name="Carey S."/>
            <person name="Hinshaw L."/>
            <person name="Karasin A.I."/>
        </authorList>
    </citation>
    <scope>NUCLEOTIDE SEQUENCE [LARGE SCALE GENOMIC DNA]</scope>
    <source>
        <strain evidence="6">BazSymA</strain>
        <strain evidence="5">BazSymB</strain>
    </source>
</reference>